<reference evidence="2" key="1">
    <citation type="journal article" date="2020" name="Genome Biol.">
        <title>Gamete binning: chromosome-level and haplotype-resolved genome assembly enabled by high-throughput single-cell sequencing of gamete genomes.</title>
        <authorList>
            <person name="Campoy J.A."/>
            <person name="Sun H."/>
            <person name="Goel M."/>
            <person name="Jiao W.-B."/>
            <person name="Folz-Donahue K."/>
            <person name="Wang N."/>
            <person name="Rubio M."/>
            <person name="Liu C."/>
            <person name="Kukat C."/>
            <person name="Ruiz D."/>
            <person name="Huettel B."/>
            <person name="Schneeberger K."/>
        </authorList>
    </citation>
    <scope>NUCLEOTIDE SEQUENCE [LARGE SCALE GENOMIC DNA]</scope>
    <source>
        <strain evidence="2">cv. Rojo Pasion</strain>
    </source>
</reference>
<accession>A0A6J5WWM3</accession>
<organism evidence="1 2">
    <name type="scientific">Prunus armeniaca</name>
    <name type="common">Apricot</name>
    <name type="synonym">Armeniaca vulgaris</name>
    <dbReference type="NCBI Taxonomy" id="36596"/>
    <lineage>
        <taxon>Eukaryota</taxon>
        <taxon>Viridiplantae</taxon>
        <taxon>Streptophyta</taxon>
        <taxon>Embryophyta</taxon>
        <taxon>Tracheophyta</taxon>
        <taxon>Spermatophyta</taxon>
        <taxon>Magnoliopsida</taxon>
        <taxon>eudicotyledons</taxon>
        <taxon>Gunneridae</taxon>
        <taxon>Pentapetalae</taxon>
        <taxon>rosids</taxon>
        <taxon>fabids</taxon>
        <taxon>Rosales</taxon>
        <taxon>Rosaceae</taxon>
        <taxon>Amygdaloideae</taxon>
        <taxon>Amygdaleae</taxon>
        <taxon>Prunus</taxon>
    </lineage>
</organism>
<keyword evidence="2" id="KW-1185">Reference proteome</keyword>
<evidence type="ECO:0000313" key="1">
    <source>
        <dbReference type="EMBL" id="CAB4303464.1"/>
    </source>
</evidence>
<gene>
    <name evidence="1" type="ORF">ORAREDHAP_LOCUS19651</name>
</gene>
<sequence length="206" mass="22277">MADQECRNQAFNFGNILRLTNDIPCGSMYRPTPYGSLKSIAERVKYGDLSLFYKSSSFDKSDAPSSLLGESDAFSTPSSLLDVSDAFGTPPKAYGKLLVAPTAAPSLRQQLPSFPSLRQKPLKLVAAAPSLRHQLPAYGGSSFNAYRSSNTALPKRHPIGDTCPVPLLKVMPNGTSKRHIFHSSANATCRTTPMENPLTSSAYANY</sequence>
<dbReference type="AlphaFoldDB" id="A0A6J5WWM3"/>
<evidence type="ECO:0000313" key="2">
    <source>
        <dbReference type="Proteomes" id="UP000507245"/>
    </source>
</evidence>
<dbReference type="EMBL" id="CAEKKB010000003">
    <property type="protein sequence ID" value="CAB4303464.1"/>
    <property type="molecule type" value="Genomic_DNA"/>
</dbReference>
<name>A0A6J5WWM3_PRUAR</name>
<dbReference type="Proteomes" id="UP000507245">
    <property type="component" value="Unassembled WGS sequence"/>
</dbReference>
<protein>
    <submittedName>
        <fullName evidence="1">Uncharacterized protein</fullName>
    </submittedName>
</protein>
<proteinExistence type="predicted"/>